<accession>A0A482XGP0</accession>
<dbReference type="Proteomes" id="UP000291343">
    <property type="component" value="Unassembled WGS sequence"/>
</dbReference>
<protein>
    <recommendedName>
        <fullName evidence="1">MADF domain-containing protein</fullName>
    </recommendedName>
</protein>
<feature type="domain" description="MADF" evidence="1">
    <location>
        <begin position="11"/>
        <end position="46"/>
    </location>
</feature>
<dbReference type="InterPro" id="IPR006578">
    <property type="entry name" value="MADF-dom"/>
</dbReference>
<gene>
    <name evidence="2" type="ORF">LSTR_LSTR002251</name>
</gene>
<dbReference type="AlphaFoldDB" id="A0A482XGP0"/>
<reference evidence="2 3" key="1">
    <citation type="journal article" date="2017" name="Gigascience">
        <title>Genome sequence of the small brown planthopper, Laodelphax striatellus.</title>
        <authorList>
            <person name="Zhu J."/>
            <person name="Jiang F."/>
            <person name="Wang X."/>
            <person name="Yang P."/>
            <person name="Bao Y."/>
            <person name="Zhao W."/>
            <person name="Wang W."/>
            <person name="Lu H."/>
            <person name="Wang Q."/>
            <person name="Cui N."/>
            <person name="Li J."/>
            <person name="Chen X."/>
            <person name="Luo L."/>
            <person name="Yu J."/>
            <person name="Kang L."/>
            <person name="Cui F."/>
        </authorList>
    </citation>
    <scope>NUCLEOTIDE SEQUENCE [LARGE SCALE GENOMIC DNA]</scope>
    <source>
        <strain evidence="2">Lst14</strain>
    </source>
</reference>
<name>A0A482XGP0_LAOST</name>
<sequence>MEMNNFDTELFIEEVKSRRVIWDMASPDYKNRVLKRTAWQQLVEIFCKKLGCIKVKITPADGPKTVRKCSGVGAEMHEGRVGRVLHFSGQCVSSTVALRNWCGKVVRVALALVARSLLYTFERVRELELLLLFLCVGLCDQCRNLVYYLNLRCVLGLSIDAGGYVTSEARLRNGRAAFSRKKWPPCSSQPTDALVHITFCA</sequence>
<dbReference type="Pfam" id="PF10545">
    <property type="entry name" value="MADF_DNA_bdg"/>
    <property type="match status" value="1"/>
</dbReference>
<proteinExistence type="predicted"/>
<dbReference type="EMBL" id="QKKF02010496">
    <property type="protein sequence ID" value="RZF44478.1"/>
    <property type="molecule type" value="Genomic_DNA"/>
</dbReference>
<dbReference type="OrthoDB" id="6628099at2759"/>
<keyword evidence="3" id="KW-1185">Reference proteome</keyword>
<comment type="caution">
    <text evidence="2">The sequence shown here is derived from an EMBL/GenBank/DDBJ whole genome shotgun (WGS) entry which is preliminary data.</text>
</comment>
<evidence type="ECO:0000313" key="2">
    <source>
        <dbReference type="EMBL" id="RZF44478.1"/>
    </source>
</evidence>
<organism evidence="2 3">
    <name type="scientific">Laodelphax striatellus</name>
    <name type="common">Small brown planthopper</name>
    <name type="synonym">Delphax striatella</name>
    <dbReference type="NCBI Taxonomy" id="195883"/>
    <lineage>
        <taxon>Eukaryota</taxon>
        <taxon>Metazoa</taxon>
        <taxon>Ecdysozoa</taxon>
        <taxon>Arthropoda</taxon>
        <taxon>Hexapoda</taxon>
        <taxon>Insecta</taxon>
        <taxon>Pterygota</taxon>
        <taxon>Neoptera</taxon>
        <taxon>Paraneoptera</taxon>
        <taxon>Hemiptera</taxon>
        <taxon>Auchenorrhyncha</taxon>
        <taxon>Fulgoroidea</taxon>
        <taxon>Delphacidae</taxon>
        <taxon>Criomorphinae</taxon>
        <taxon>Laodelphax</taxon>
    </lineage>
</organism>
<evidence type="ECO:0000313" key="3">
    <source>
        <dbReference type="Proteomes" id="UP000291343"/>
    </source>
</evidence>
<evidence type="ECO:0000259" key="1">
    <source>
        <dbReference type="Pfam" id="PF10545"/>
    </source>
</evidence>
<dbReference type="InParanoid" id="A0A482XGP0"/>